<dbReference type="InterPro" id="IPR040939">
    <property type="entry name" value="Vps38"/>
</dbReference>
<dbReference type="Pfam" id="PF17649">
    <property type="entry name" value="VPS38"/>
    <property type="match status" value="1"/>
</dbReference>
<keyword evidence="4" id="KW-1185">Reference proteome</keyword>
<evidence type="ECO:0000313" key="3">
    <source>
        <dbReference type="EMBL" id="KAH3672752.1"/>
    </source>
</evidence>
<evidence type="ECO:0000313" key="4">
    <source>
        <dbReference type="Proteomes" id="UP000769528"/>
    </source>
</evidence>
<evidence type="ECO:0000256" key="2">
    <source>
        <dbReference type="SAM" id="Coils"/>
    </source>
</evidence>
<protein>
    <submittedName>
        <fullName evidence="3">Uncharacterized protein</fullName>
    </submittedName>
</protein>
<organism evidence="3 4">
    <name type="scientific">Wickerhamomyces mucosus</name>
    <dbReference type="NCBI Taxonomy" id="1378264"/>
    <lineage>
        <taxon>Eukaryota</taxon>
        <taxon>Fungi</taxon>
        <taxon>Dikarya</taxon>
        <taxon>Ascomycota</taxon>
        <taxon>Saccharomycotina</taxon>
        <taxon>Saccharomycetes</taxon>
        <taxon>Phaffomycetales</taxon>
        <taxon>Wickerhamomycetaceae</taxon>
        <taxon>Wickerhamomyces</taxon>
    </lineage>
</organism>
<dbReference type="OrthoDB" id="72772at2759"/>
<reference evidence="3" key="2">
    <citation type="submission" date="2021-01" db="EMBL/GenBank/DDBJ databases">
        <authorList>
            <person name="Schikora-Tamarit M.A."/>
        </authorList>
    </citation>
    <scope>NUCLEOTIDE SEQUENCE</scope>
    <source>
        <strain evidence="3">CBS6341</strain>
    </source>
</reference>
<name>A0A9P8PIK1_9ASCO</name>
<dbReference type="GO" id="GO:0034272">
    <property type="term" value="C:phosphatidylinositol 3-kinase complex, class III, type II"/>
    <property type="evidence" value="ECO:0007669"/>
    <property type="project" value="InterPro"/>
</dbReference>
<dbReference type="GO" id="GO:0000323">
    <property type="term" value="C:lytic vacuole"/>
    <property type="evidence" value="ECO:0007669"/>
    <property type="project" value="TreeGrafter"/>
</dbReference>
<dbReference type="GO" id="GO:0000149">
    <property type="term" value="F:SNARE binding"/>
    <property type="evidence" value="ECO:0007669"/>
    <property type="project" value="TreeGrafter"/>
</dbReference>
<dbReference type="GO" id="GO:0035493">
    <property type="term" value="P:SNARE complex assembly"/>
    <property type="evidence" value="ECO:0007669"/>
    <property type="project" value="TreeGrafter"/>
</dbReference>
<dbReference type="Proteomes" id="UP000769528">
    <property type="component" value="Unassembled WGS sequence"/>
</dbReference>
<keyword evidence="1 2" id="KW-0175">Coiled coil</keyword>
<dbReference type="AlphaFoldDB" id="A0A9P8PIK1"/>
<feature type="coiled-coil region" evidence="2">
    <location>
        <begin position="247"/>
        <end position="293"/>
    </location>
</feature>
<dbReference type="PANTHER" id="PTHR15157:SF5">
    <property type="entry name" value="UV RADIATION RESISTANCE-ASSOCIATED GENE PROTEIN"/>
    <property type="match status" value="1"/>
</dbReference>
<accession>A0A9P8PIK1</accession>
<evidence type="ECO:0000256" key="1">
    <source>
        <dbReference type="ARBA" id="ARBA00023054"/>
    </source>
</evidence>
<dbReference type="PANTHER" id="PTHR15157">
    <property type="entry name" value="UV RADIATION RESISTANCE-ASSOCIATED GENE PROTEIN"/>
    <property type="match status" value="1"/>
</dbReference>
<proteinExistence type="predicted"/>
<sequence>MSLRIESIIDAGHHQDNSIINSSSTINNLQINNTNKVQNRWNLKTETCILHPINRKLRHLQGIYLRNLSIRQNVEIFVSLHDINNNDEILYITEVNSNCFINVDFQQFNLNYQNLYSNEIKLKIWVNYLQNNNNWNLFNEIIINLKSLLYLNKSLDNVKVPNLMGNIILIGLIDGIYLLPLNQDVVEEYKRFIFDNSNTYNDDDLKPNNINGYTRKIVDSMTFDLTIKLKNFEKINYELMKMKLKISNQINKSLNQYQLNLNDLKINNIDVAINSINVEINSKQLELNSLNLQVSKSMELINSSSNDFNLNEIDYEYNQFLEINNSILKDLNVEKIKIIKSIHQIYLKNDIIPNLININHNNIHDNINFDNNFEILPILNINLITKSQNFEKINSSLGYLVQMILIISYLFKIPLRYKLKFIGSNSFIIDDLNSKINQSTKFPLFNTFKLNNNNNQFMRFKYAIHLLNLNIQDILNYFEDI</sequence>
<gene>
    <name evidence="3" type="ORF">WICMUC_004158</name>
</gene>
<comment type="caution">
    <text evidence="3">The sequence shown here is derived from an EMBL/GenBank/DDBJ whole genome shotgun (WGS) entry which is preliminary data.</text>
</comment>
<dbReference type="EMBL" id="JAEUBF010001113">
    <property type="protein sequence ID" value="KAH3672752.1"/>
    <property type="molecule type" value="Genomic_DNA"/>
</dbReference>
<dbReference type="GO" id="GO:0005768">
    <property type="term" value="C:endosome"/>
    <property type="evidence" value="ECO:0007669"/>
    <property type="project" value="TreeGrafter"/>
</dbReference>
<reference evidence="3" key="1">
    <citation type="journal article" date="2021" name="Open Biol.">
        <title>Shared evolutionary footprints suggest mitochondrial oxidative damage underlies multiple complex I losses in fungi.</title>
        <authorList>
            <person name="Schikora-Tamarit M.A."/>
            <person name="Marcet-Houben M."/>
            <person name="Nosek J."/>
            <person name="Gabaldon T."/>
        </authorList>
    </citation>
    <scope>NUCLEOTIDE SEQUENCE</scope>
    <source>
        <strain evidence="3">CBS6341</strain>
    </source>
</reference>